<dbReference type="PANTHER" id="PTHR42957:SF2">
    <property type="entry name" value="HELICASE HERA CENTRAL DOMAIN-CONTAINING PROTEIN"/>
    <property type="match status" value="1"/>
</dbReference>
<proteinExistence type="predicted"/>
<keyword evidence="1" id="KW-0175">Coiled coil</keyword>
<dbReference type="PANTHER" id="PTHR42957">
    <property type="entry name" value="HELICASE MJ1565-RELATED"/>
    <property type="match status" value="1"/>
</dbReference>
<dbReference type="SUPFAM" id="SSF52540">
    <property type="entry name" value="P-loop containing nucleoside triphosphate hydrolases"/>
    <property type="match status" value="1"/>
</dbReference>
<feature type="domain" description="Helicase HerA central" evidence="2">
    <location>
        <begin position="25"/>
        <end position="92"/>
    </location>
</feature>
<dbReference type="Gene3D" id="3.40.50.300">
    <property type="entry name" value="P-loop containing nucleotide triphosphate hydrolases"/>
    <property type="match status" value="1"/>
</dbReference>
<gene>
    <name evidence="3" type="ORF">LCGC14_0174320</name>
</gene>
<organism evidence="3">
    <name type="scientific">marine sediment metagenome</name>
    <dbReference type="NCBI Taxonomy" id="412755"/>
    <lineage>
        <taxon>unclassified sequences</taxon>
        <taxon>metagenomes</taxon>
        <taxon>ecological metagenomes</taxon>
    </lineage>
</organism>
<evidence type="ECO:0000256" key="1">
    <source>
        <dbReference type="SAM" id="Coils"/>
    </source>
</evidence>
<evidence type="ECO:0000313" key="3">
    <source>
        <dbReference type="EMBL" id="KKN95564.1"/>
    </source>
</evidence>
<dbReference type="Pfam" id="PF01935">
    <property type="entry name" value="DUF87"/>
    <property type="match status" value="1"/>
</dbReference>
<dbReference type="InterPro" id="IPR027417">
    <property type="entry name" value="P-loop_NTPase"/>
</dbReference>
<feature type="coiled-coil region" evidence="1">
    <location>
        <begin position="294"/>
        <end position="331"/>
    </location>
</feature>
<dbReference type="InterPro" id="IPR008571">
    <property type="entry name" value="HerA-like"/>
</dbReference>
<accession>A0A0F9UUZ0</accession>
<dbReference type="InterPro" id="IPR002789">
    <property type="entry name" value="HerA_central"/>
</dbReference>
<dbReference type="AlphaFoldDB" id="A0A0F9UUZ0"/>
<reference evidence="3" key="1">
    <citation type="journal article" date="2015" name="Nature">
        <title>Complex archaea that bridge the gap between prokaryotes and eukaryotes.</title>
        <authorList>
            <person name="Spang A."/>
            <person name="Saw J.H."/>
            <person name="Jorgensen S.L."/>
            <person name="Zaremba-Niedzwiedzka K."/>
            <person name="Martijn J."/>
            <person name="Lind A.E."/>
            <person name="van Eijk R."/>
            <person name="Schleper C."/>
            <person name="Guy L."/>
            <person name="Ettema T.J."/>
        </authorList>
    </citation>
    <scope>NUCLEOTIDE SEQUENCE</scope>
</reference>
<evidence type="ECO:0000259" key="2">
    <source>
        <dbReference type="Pfam" id="PF01935"/>
    </source>
</evidence>
<dbReference type="EMBL" id="LAZR01000069">
    <property type="protein sequence ID" value="KKN95564.1"/>
    <property type="molecule type" value="Genomic_DNA"/>
</dbReference>
<sequence length="503" mass="57471">MSKQKQTPKPIMLDLYESGKINIYDMLIGKLAAILGMTGSGKSNTAARVIEQILDLKIGLTILDIEGEYWGLQEKYEVLIVGNSKKATVKIDEETFEKMASSLAEKVLTENIPLIIDLSGWSDKKWDLGLIEYFSSLFTIAQKVRRPHIILIEEAQEFVPQSISSDLKEVLVRVAKRGRKRGLFTILASQRSPDVDKKLLSQCEVVFCHRVSHPTDLDVYYKLIPLERKEIKNRVIGLDDGQCFLKLKSGTTVVQVKMRETFHAGNTPGIGVQPKTPPLKMIAKDLAIAFKKMAKSTRKEKDLLEKKENEIKRLSNLNFGYEKDILNLEQQLQIASRIKVEVELPKTIQKMIVSQFHSKGDPTLIPNDANYLQDSNNGLKLNDSIIRKIKSVKRSLKKQNHRGFIIMNFLEANVPDRFNTSRLASRLGFSKGQLFSGETKLMVTEGMLIKTPRSKEEIIWHSNLKNWVKEKFEHFENDNYHPLDTIYSIFQDWLADMVKTGDY</sequence>
<comment type="caution">
    <text evidence="3">The sequence shown here is derived from an EMBL/GenBank/DDBJ whole genome shotgun (WGS) entry which is preliminary data.</text>
</comment>
<protein>
    <recommendedName>
        <fullName evidence="2">Helicase HerA central domain-containing protein</fullName>
    </recommendedName>
</protein>
<name>A0A0F9UUZ0_9ZZZZ</name>